<feature type="domain" description="CD-NTase associated protein 4-like DNA endonuclease" evidence="1">
    <location>
        <begin position="13"/>
        <end position="215"/>
    </location>
</feature>
<dbReference type="OrthoDB" id="940444at2"/>
<organism evidence="2 3">
    <name type="scientific">Pedobacter hiemivivus</name>
    <dbReference type="NCBI Taxonomy" id="2530454"/>
    <lineage>
        <taxon>Bacteria</taxon>
        <taxon>Pseudomonadati</taxon>
        <taxon>Bacteroidota</taxon>
        <taxon>Sphingobacteriia</taxon>
        <taxon>Sphingobacteriales</taxon>
        <taxon>Sphingobacteriaceae</taxon>
        <taxon>Pedobacter</taxon>
    </lineage>
</organism>
<dbReference type="RefSeq" id="WP_131606849.1">
    <property type="nucleotide sequence ID" value="NZ_SJSM01000001.1"/>
</dbReference>
<evidence type="ECO:0000313" key="3">
    <source>
        <dbReference type="Proteomes" id="UP000291117"/>
    </source>
</evidence>
<dbReference type="GO" id="GO:0004518">
    <property type="term" value="F:nuclease activity"/>
    <property type="evidence" value="ECO:0007669"/>
    <property type="project" value="InterPro"/>
</dbReference>
<dbReference type="Proteomes" id="UP000291117">
    <property type="component" value="Unassembled WGS sequence"/>
</dbReference>
<dbReference type="InterPro" id="IPR025382">
    <property type="entry name" value="Cap4-like_endonuclease_dom"/>
</dbReference>
<comment type="caution">
    <text evidence="2">The sequence shown here is derived from an EMBL/GenBank/DDBJ whole genome shotgun (WGS) entry which is preliminary data.</text>
</comment>
<reference evidence="2 3" key="1">
    <citation type="submission" date="2019-02" db="EMBL/GenBank/DDBJ databases">
        <title>Pedobacter sp. RP-3-8 sp. nov., isolated from Arctic soil.</title>
        <authorList>
            <person name="Dahal R.H."/>
        </authorList>
    </citation>
    <scope>NUCLEOTIDE SEQUENCE [LARGE SCALE GENOMIC DNA]</scope>
    <source>
        <strain evidence="2 3">RP-3-8</strain>
    </source>
</reference>
<protein>
    <submittedName>
        <fullName evidence="2">DUF4297 domain-containing protein</fullName>
    </submittedName>
</protein>
<evidence type="ECO:0000259" key="1">
    <source>
        <dbReference type="Pfam" id="PF14130"/>
    </source>
</evidence>
<sequence length="355" mass="39984">MAKNPLFGSQRESAGSETWEKYHYQYHWALFTIISLYIEDKEFAVFMELHEDVVLSDSLDQNEAKFDFNQVKTSDGAFTEHALVIKKKSGKTVLGKLLGNVANKTYADKVKSINLVATNSFSLDLKDPDVNLEKITLNDLEDGLKKRITEALKTELSITEVPETISFVIPELQEKGFQNTVIGKISQMVAEKYPGSYCDATQIYRLLIDELGRKGMITTDYIEWEDVLKKKSLTSASLTIAVNTYTNLKDDDQTNSAFSEICEELGLKTLSKTGLRKSFNRYKLQKIGARDTRQIDISRNIISAIKSNIGSAGDDFKTFLDIVASSVDVKIKEMLNTELDLHAAIICEYIINSHE</sequence>
<gene>
    <name evidence="2" type="ORF">EZ444_02375</name>
</gene>
<evidence type="ECO:0000313" key="2">
    <source>
        <dbReference type="EMBL" id="TCC99542.1"/>
    </source>
</evidence>
<keyword evidence="3" id="KW-1185">Reference proteome</keyword>
<proteinExistence type="predicted"/>
<dbReference type="Pfam" id="PF14130">
    <property type="entry name" value="Cap4_nuclease"/>
    <property type="match status" value="1"/>
</dbReference>
<accession>A0A4R0NJE7</accession>
<name>A0A4R0NJE7_9SPHI</name>
<dbReference type="AlphaFoldDB" id="A0A4R0NJE7"/>
<dbReference type="EMBL" id="SJSM01000001">
    <property type="protein sequence ID" value="TCC99542.1"/>
    <property type="molecule type" value="Genomic_DNA"/>
</dbReference>